<name>A0A3N1PDE3_9GAMM</name>
<dbReference type="InterPro" id="IPR010920">
    <property type="entry name" value="LSM_dom_sf"/>
</dbReference>
<keyword evidence="3" id="KW-1003">Cell membrane</keyword>
<dbReference type="InterPro" id="IPR049278">
    <property type="entry name" value="MS_channel_C"/>
</dbReference>
<dbReference type="SUPFAM" id="SSF82861">
    <property type="entry name" value="Mechanosensitive channel protein MscS (YggB), transmembrane region"/>
    <property type="match status" value="1"/>
</dbReference>
<keyword evidence="12" id="KW-1185">Reference proteome</keyword>
<dbReference type="Pfam" id="PF21082">
    <property type="entry name" value="MS_channel_3rd"/>
    <property type="match status" value="1"/>
</dbReference>
<keyword evidence="6 7" id="KW-0472">Membrane</keyword>
<dbReference type="Pfam" id="PF00924">
    <property type="entry name" value="MS_channel_2nd"/>
    <property type="match status" value="1"/>
</dbReference>
<dbReference type="Gene3D" id="2.30.30.60">
    <property type="match status" value="1"/>
</dbReference>
<dbReference type="AlphaFoldDB" id="A0A3N1PDE3"/>
<gene>
    <name evidence="11" type="ORF">EDC28_105158</name>
</gene>
<organism evidence="11 12">
    <name type="scientific">Gallaecimonas pentaromativorans</name>
    <dbReference type="NCBI Taxonomy" id="584787"/>
    <lineage>
        <taxon>Bacteria</taxon>
        <taxon>Pseudomonadati</taxon>
        <taxon>Pseudomonadota</taxon>
        <taxon>Gammaproteobacteria</taxon>
        <taxon>Enterobacterales</taxon>
        <taxon>Gallaecimonadaceae</taxon>
        <taxon>Gallaecimonas</taxon>
    </lineage>
</organism>
<evidence type="ECO:0000256" key="2">
    <source>
        <dbReference type="ARBA" id="ARBA00008017"/>
    </source>
</evidence>
<comment type="subcellular location">
    <subcellularLocation>
        <location evidence="7">Cell inner membrane</location>
        <topology evidence="7">Multi-pass membrane protein</topology>
    </subcellularLocation>
    <subcellularLocation>
        <location evidence="1">Cell membrane</location>
        <topology evidence="1">Multi-pass membrane protein</topology>
    </subcellularLocation>
</comment>
<dbReference type="InterPro" id="IPR006685">
    <property type="entry name" value="MscS_channel_2nd"/>
</dbReference>
<sequence length="285" mass="31141">MIILTEKLQAFWQSHAELIMDVGYKALLAIVVVLATMVLSGWARRSVSKAHQRLHRLDATLVPLLSSLAAYAIYLVGVVIVLDILGFNTSSLIALLGAAGLAVGLALKDTLSNIAAGIMLLILRPFKLADFIECASFSGTVREVGLFTTVLETPDGLYISAPNSSLWGSPIKNFSRNGKRRMDLIVGISYGDSLEAGLTVLTELAQSEERVMKDPAFQVMVQSMGDSSVNLQLRLWSSVDNYWPLYWDMNRRIKEQIEAAGLTIPFPQRVLTMAPGSALTNKDVD</sequence>
<comment type="caution">
    <text evidence="7">Lacks conserved residue(s) required for the propagation of feature annotation.</text>
</comment>
<evidence type="ECO:0000256" key="5">
    <source>
        <dbReference type="ARBA" id="ARBA00022989"/>
    </source>
</evidence>
<feature type="domain" description="Mechanosensitive ion channel transmembrane helices 2/3" evidence="10">
    <location>
        <begin position="69"/>
        <end position="108"/>
    </location>
</feature>
<dbReference type="Proteomes" id="UP000268033">
    <property type="component" value="Unassembled WGS sequence"/>
</dbReference>
<comment type="caution">
    <text evidence="11">The sequence shown here is derived from an EMBL/GenBank/DDBJ whole genome shotgun (WGS) entry which is preliminary data.</text>
</comment>
<evidence type="ECO:0000256" key="4">
    <source>
        <dbReference type="ARBA" id="ARBA00022692"/>
    </source>
</evidence>
<dbReference type="InterPro" id="IPR045275">
    <property type="entry name" value="MscS_archaea/bacteria_type"/>
</dbReference>
<keyword evidence="7" id="KW-0813">Transport</keyword>
<dbReference type="PANTHER" id="PTHR30221">
    <property type="entry name" value="SMALL-CONDUCTANCE MECHANOSENSITIVE CHANNEL"/>
    <property type="match status" value="1"/>
</dbReference>
<keyword evidence="7" id="KW-0997">Cell inner membrane</keyword>
<dbReference type="SUPFAM" id="SSF82689">
    <property type="entry name" value="Mechanosensitive channel protein MscS (YggB), C-terminal domain"/>
    <property type="match status" value="1"/>
</dbReference>
<dbReference type="InterPro" id="IPR011014">
    <property type="entry name" value="MscS_channel_TM-2"/>
</dbReference>
<dbReference type="RefSeq" id="WP_419179026.1">
    <property type="nucleotide sequence ID" value="NZ_RJUL01000005.1"/>
</dbReference>
<evidence type="ECO:0000313" key="12">
    <source>
        <dbReference type="Proteomes" id="UP000268033"/>
    </source>
</evidence>
<dbReference type="InterPro" id="IPR011066">
    <property type="entry name" value="MscS_channel_C_sf"/>
</dbReference>
<dbReference type="Gene3D" id="3.30.70.100">
    <property type="match status" value="1"/>
</dbReference>
<keyword evidence="4 7" id="KW-0812">Transmembrane</keyword>
<reference evidence="11 12" key="1">
    <citation type="submission" date="2018-11" db="EMBL/GenBank/DDBJ databases">
        <title>Genomic Encyclopedia of Type Strains, Phase IV (KMG-IV): sequencing the most valuable type-strain genomes for metagenomic binning, comparative biology and taxonomic classification.</title>
        <authorList>
            <person name="Goeker M."/>
        </authorList>
    </citation>
    <scope>NUCLEOTIDE SEQUENCE [LARGE SCALE GENOMIC DNA]</scope>
    <source>
        <strain evidence="11 12">DSM 21945</strain>
    </source>
</reference>
<keyword evidence="7" id="KW-0406">Ion transport</keyword>
<feature type="domain" description="Mechanosensitive ion channel MscS C-terminal" evidence="9">
    <location>
        <begin position="184"/>
        <end position="263"/>
    </location>
</feature>
<dbReference type="SUPFAM" id="SSF50182">
    <property type="entry name" value="Sm-like ribonucleoproteins"/>
    <property type="match status" value="1"/>
</dbReference>
<dbReference type="GO" id="GO:0008381">
    <property type="term" value="F:mechanosensitive monoatomic ion channel activity"/>
    <property type="evidence" value="ECO:0007669"/>
    <property type="project" value="InterPro"/>
</dbReference>
<feature type="transmembrane region" description="Helical" evidence="7">
    <location>
        <begin position="64"/>
        <end position="87"/>
    </location>
</feature>
<feature type="transmembrane region" description="Helical" evidence="7">
    <location>
        <begin position="22"/>
        <end position="43"/>
    </location>
</feature>
<evidence type="ECO:0000256" key="1">
    <source>
        <dbReference type="ARBA" id="ARBA00004651"/>
    </source>
</evidence>
<feature type="transmembrane region" description="Helical" evidence="7">
    <location>
        <begin position="93"/>
        <end position="123"/>
    </location>
</feature>
<keyword evidence="5 7" id="KW-1133">Transmembrane helix</keyword>
<feature type="domain" description="Mechanosensitive ion channel MscS" evidence="8">
    <location>
        <begin position="109"/>
        <end position="176"/>
    </location>
</feature>
<dbReference type="GO" id="GO:0005886">
    <property type="term" value="C:plasma membrane"/>
    <property type="evidence" value="ECO:0007669"/>
    <property type="project" value="UniProtKB-SubCell"/>
</dbReference>
<dbReference type="STRING" id="584787.GCA_001247655_02907"/>
<dbReference type="PANTHER" id="PTHR30221:SF1">
    <property type="entry name" value="SMALL-CONDUCTANCE MECHANOSENSITIVE CHANNEL"/>
    <property type="match status" value="1"/>
</dbReference>
<dbReference type="InterPro" id="IPR049142">
    <property type="entry name" value="MS_channel_1st"/>
</dbReference>
<comment type="function">
    <text evidence="7">Mechanosensitive channel that participates in the regulation of osmotic pressure changes within the cell, opening in response to stretch forces in the membrane lipid bilayer, without the need for other proteins. Contributes to normal resistance to hypoosmotic shock. Forms an ion channel of 1.0 nanosiemens conductance with a slight preference for anions.</text>
</comment>
<keyword evidence="7" id="KW-0407">Ion channel</keyword>
<proteinExistence type="inferred from homology"/>
<evidence type="ECO:0000259" key="8">
    <source>
        <dbReference type="Pfam" id="PF00924"/>
    </source>
</evidence>
<dbReference type="Pfam" id="PF21088">
    <property type="entry name" value="MS_channel_1st"/>
    <property type="match status" value="1"/>
</dbReference>
<protein>
    <recommendedName>
        <fullName evidence="7">Small-conductance mechanosensitive channel</fullName>
    </recommendedName>
</protein>
<comment type="similarity">
    <text evidence="2 7">Belongs to the MscS (TC 1.A.23) family.</text>
</comment>
<evidence type="ECO:0000259" key="9">
    <source>
        <dbReference type="Pfam" id="PF21082"/>
    </source>
</evidence>
<accession>A0A3N1PDE3</accession>
<evidence type="ECO:0000256" key="3">
    <source>
        <dbReference type="ARBA" id="ARBA00022475"/>
    </source>
</evidence>
<evidence type="ECO:0000256" key="7">
    <source>
        <dbReference type="RuleBase" id="RU369025"/>
    </source>
</evidence>
<dbReference type="Gene3D" id="1.10.287.1260">
    <property type="match status" value="1"/>
</dbReference>
<evidence type="ECO:0000259" key="10">
    <source>
        <dbReference type="Pfam" id="PF21088"/>
    </source>
</evidence>
<comment type="subunit">
    <text evidence="7">Homoheptamer.</text>
</comment>
<dbReference type="InterPro" id="IPR023408">
    <property type="entry name" value="MscS_beta-dom_sf"/>
</dbReference>
<evidence type="ECO:0000313" key="11">
    <source>
        <dbReference type="EMBL" id="ROQ25848.1"/>
    </source>
</evidence>
<evidence type="ECO:0000256" key="6">
    <source>
        <dbReference type="ARBA" id="ARBA00023136"/>
    </source>
</evidence>
<dbReference type="EMBL" id="RJUL01000005">
    <property type="protein sequence ID" value="ROQ25848.1"/>
    <property type="molecule type" value="Genomic_DNA"/>
</dbReference>